<dbReference type="Gramene" id="OB01G39980.1">
    <property type="protein sequence ID" value="OB01G39980.1"/>
    <property type="gene ID" value="OB01G39980"/>
</dbReference>
<reference evidence="2" key="1">
    <citation type="journal article" date="2013" name="Nat. Commun.">
        <title>Whole-genome sequencing of Oryza brachyantha reveals mechanisms underlying Oryza genome evolution.</title>
        <authorList>
            <person name="Chen J."/>
            <person name="Huang Q."/>
            <person name="Gao D."/>
            <person name="Wang J."/>
            <person name="Lang Y."/>
            <person name="Liu T."/>
            <person name="Li B."/>
            <person name="Bai Z."/>
            <person name="Luis Goicoechea J."/>
            <person name="Liang C."/>
            <person name="Chen C."/>
            <person name="Zhang W."/>
            <person name="Sun S."/>
            <person name="Liao Y."/>
            <person name="Zhang X."/>
            <person name="Yang L."/>
            <person name="Song C."/>
            <person name="Wang M."/>
            <person name="Shi J."/>
            <person name="Liu G."/>
            <person name="Liu J."/>
            <person name="Zhou H."/>
            <person name="Zhou W."/>
            <person name="Yu Q."/>
            <person name="An N."/>
            <person name="Chen Y."/>
            <person name="Cai Q."/>
            <person name="Wang B."/>
            <person name="Liu B."/>
            <person name="Min J."/>
            <person name="Huang Y."/>
            <person name="Wu H."/>
            <person name="Li Z."/>
            <person name="Zhang Y."/>
            <person name="Yin Y."/>
            <person name="Song W."/>
            <person name="Jiang J."/>
            <person name="Jackson S.A."/>
            <person name="Wing R.A."/>
            <person name="Wang J."/>
            <person name="Chen M."/>
        </authorList>
    </citation>
    <scope>NUCLEOTIDE SEQUENCE [LARGE SCALE GENOMIC DNA]</scope>
    <source>
        <strain evidence="2">cv. IRGC 101232</strain>
    </source>
</reference>
<feature type="region of interest" description="Disordered" evidence="1">
    <location>
        <begin position="1"/>
        <end position="39"/>
    </location>
</feature>
<name>J3L442_ORYBR</name>
<dbReference type="AlphaFoldDB" id="J3L442"/>
<dbReference type="HOGENOM" id="CLU_1878606_0_0_1"/>
<evidence type="ECO:0000256" key="1">
    <source>
        <dbReference type="SAM" id="MobiDB-lite"/>
    </source>
</evidence>
<evidence type="ECO:0000313" key="3">
    <source>
        <dbReference type="Proteomes" id="UP000006038"/>
    </source>
</evidence>
<dbReference type="Proteomes" id="UP000006038">
    <property type="component" value="Chromosome 1"/>
</dbReference>
<evidence type="ECO:0000313" key="2">
    <source>
        <dbReference type="EnsemblPlants" id="OB01G39980.1"/>
    </source>
</evidence>
<keyword evidence="3" id="KW-1185">Reference proteome</keyword>
<proteinExistence type="predicted"/>
<sequence length="136" mass="13866">MGAGTTELSARPRAPPPPTSPAARAACPPRVQPAGAADPPWSGACSSWCATSARPRAGAATARGGGCSGVWRRRPVVAYMGFAGSTTHVRVVNDQQPALALPRETETLLPARARPFGTQSAGTHGSLMGSKQHASI</sequence>
<organism evidence="2">
    <name type="scientific">Oryza brachyantha</name>
    <name type="common">malo sina</name>
    <dbReference type="NCBI Taxonomy" id="4533"/>
    <lineage>
        <taxon>Eukaryota</taxon>
        <taxon>Viridiplantae</taxon>
        <taxon>Streptophyta</taxon>
        <taxon>Embryophyta</taxon>
        <taxon>Tracheophyta</taxon>
        <taxon>Spermatophyta</taxon>
        <taxon>Magnoliopsida</taxon>
        <taxon>Liliopsida</taxon>
        <taxon>Poales</taxon>
        <taxon>Poaceae</taxon>
        <taxon>BOP clade</taxon>
        <taxon>Oryzoideae</taxon>
        <taxon>Oryzeae</taxon>
        <taxon>Oryzinae</taxon>
        <taxon>Oryza</taxon>
    </lineage>
</organism>
<feature type="region of interest" description="Disordered" evidence="1">
    <location>
        <begin position="115"/>
        <end position="136"/>
    </location>
</feature>
<protein>
    <submittedName>
        <fullName evidence="2">Uncharacterized protein</fullName>
    </submittedName>
</protein>
<dbReference type="EnsemblPlants" id="OB01G39980.1">
    <property type="protein sequence ID" value="OB01G39980.1"/>
    <property type="gene ID" value="OB01G39980"/>
</dbReference>
<feature type="compositionally biased region" description="Low complexity" evidence="1">
    <location>
        <begin position="21"/>
        <end position="34"/>
    </location>
</feature>
<accession>J3L442</accession>
<reference evidence="2" key="2">
    <citation type="submission" date="2013-04" db="UniProtKB">
        <authorList>
            <consortium name="EnsemblPlants"/>
        </authorList>
    </citation>
    <scope>IDENTIFICATION</scope>
</reference>